<dbReference type="AlphaFoldDB" id="A0A6I2UC19"/>
<evidence type="ECO:0000313" key="3">
    <source>
        <dbReference type="Proteomes" id="UP000433181"/>
    </source>
</evidence>
<proteinExistence type="predicted"/>
<organism evidence="2 3">
    <name type="scientific">Anaerovibrio slackiae</name>
    <dbReference type="NCBI Taxonomy" id="2652309"/>
    <lineage>
        <taxon>Bacteria</taxon>
        <taxon>Bacillati</taxon>
        <taxon>Bacillota</taxon>
        <taxon>Negativicutes</taxon>
        <taxon>Selenomonadales</taxon>
        <taxon>Selenomonadaceae</taxon>
        <taxon>Anaerovibrio</taxon>
    </lineage>
</organism>
<comment type="caution">
    <text evidence="2">The sequence shown here is derived from an EMBL/GenBank/DDBJ whole genome shotgun (WGS) entry which is preliminary data.</text>
</comment>
<protein>
    <submittedName>
        <fullName evidence="2">DUF2662 domain-containing protein</fullName>
    </submittedName>
</protein>
<dbReference type="Gene3D" id="3.30.2320.60">
    <property type="entry name" value="FhaA, phosphopeptide-binding domain (DUF3662)"/>
    <property type="match status" value="1"/>
</dbReference>
<sequence length="249" mass="28623">MSMGKLESFLEKHIEGFFNRKLGSSVEQSEIMKQLERELLHRRKKGRTETVVPNSFYIELTEEDYQRLCVRRFLDDLYIQAEKLVIQNDCFMDEELSITVNSNSTLARGTCVVAAQFTSDEPEEARLSQVECNTIILDKSEFNPPLNLPTEYKTVSLLAVEGPDIDSYLEFGEKQIYIGRRVNNDFILTDTNASRLHAYISYERHRHILYDAESLNGTFVNGRRVVSPQLLRPGDEITIGGTVLLYEVI</sequence>
<dbReference type="Pfam" id="PF00498">
    <property type="entry name" value="FHA"/>
    <property type="match status" value="1"/>
</dbReference>
<dbReference type="Gene3D" id="2.60.200.20">
    <property type="match status" value="1"/>
</dbReference>
<dbReference type="PANTHER" id="PTHR23308">
    <property type="entry name" value="NUCLEAR INHIBITOR OF PROTEIN PHOSPHATASE-1"/>
    <property type="match status" value="1"/>
</dbReference>
<gene>
    <name evidence="2" type="ORF">FYJ84_04695</name>
</gene>
<dbReference type="CDD" id="cd00060">
    <property type="entry name" value="FHA"/>
    <property type="match status" value="1"/>
</dbReference>
<dbReference type="GeneID" id="96778204"/>
<dbReference type="SMART" id="SM00240">
    <property type="entry name" value="FHA"/>
    <property type="match status" value="1"/>
</dbReference>
<dbReference type="InterPro" id="IPR022128">
    <property type="entry name" value="FhaA_N"/>
</dbReference>
<dbReference type="PROSITE" id="PS50006">
    <property type="entry name" value="FHA_DOMAIN"/>
    <property type="match status" value="1"/>
</dbReference>
<dbReference type="InterPro" id="IPR008984">
    <property type="entry name" value="SMAD_FHA_dom_sf"/>
</dbReference>
<dbReference type="EMBL" id="VUNR01000006">
    <property type="protein sequence ID" value="MSU08287.1"/>
    <property type="molecule type" value="Genomic_DNA"/>
</dbReference>
<evidence type="ECO:0000259" key="1">
    <source>
        <dbReference type="PROSITE" id="PS50006"/>
    </source>
</evidence>
<dbReference type="Proteomes" id="UP000433181">
    <property type="component" value="Unassembled WGS sequence"/>
</dbReference>
<dbReference type="InterPro" id="IPR050923">
    <property type="entry name" value="Cell_Proc_Reg/RNA_Proc"/>
</dbReference>
<dbReference type="InterPro" id="IPR042287">
    <property type="entry name" value="FhaA_N_sf"/>
</dbReference>
<dbReference type="SUPFAM" id="SSF49879">
    <property type="entry name" value="SMAD/FHA domain"/>
    <property type="match status" value="1"/>
</dbReference>
<dbReference type="Pfam" id="PF12401">
    <property type="entry name" value="FhaA_N"/>
    <property type="match status" value="1"/>
</dbReference>
<keyword evidence="3" id="KW-1185">Reference proteome</keyword>
<reference evidence="2 3" key="1">
    <citation type="submission" date="2019-08" db="EMBL/GenBank/DDBJ databases">
        <title>In-depth cultivation of the pig gut microbiome towards novel bacterial diversity and tailored functional studies.</title>
        <authorList>
            <person name="Wylensek D."/>
            <person name="Hitch T.C.A."/>
            <person name="Clavel T."/>
        </authorList>
    </citation>
    <scope>NUCLEOTIDE SEQUENCE [LARGE SCALE GENOMIC DNA]</scope>
    <source>
        <strain evidence="2 3">WCA-693-APC-5D-A</strain>
    </source>
</reference>
<evidence type="ECO:0000313" key="2">
    <source>
        <dbReference type="EMBL" id="MSU08287.1"/>
    </source>
</evidence>
<name>A0A6I2UC19_9FIRM</name>
<feature type="domain" description="FHA" evidence="1">
    <location>
        <begin position="176"/>
        <end position="225"/>
    </location>
</feature>
<accession>A0A6I2UC19</accession>
<dbReference type="RefSeq" id="WP_154406449.1">
    <property type="nucleotide sequence ID" value="NZ_JAQXJM010000024.1"/>
</dbReference>
<dbReference type="InterPro" id="IPR000253">
    <property type="entry name" value="FHA_dom"/>
</dbReference>